<comment type="function">
    <text evidence="2">Involved in amino sugar synthesis (formation of chitin, supplies the amino sugars of asparagine-linked oligosaccharides of glycoproteins).</text>
</comment>
<keyword evidence="11" id="KW-0677">Repeat</keyword>
<feature type="domain" description="SIS" evidence="17">
    <location>
        <begin position="653"/>
        <end position="794"/>
    </location>
</feature>
<dbReference type="PANTHER" id="PTHR10937">
    <property type="entry name" value="GLUCOSAMINE--FRUCTOSE-6-PHOSPHATE AMINOTRANSFERASE, ISOMERIZING"/>
    <property type="match status" value="1"/>
</dbReference>
<dbReference type="PANTHER" id="PTHR10937:SF0">
    <property type="entry name" value="GLUTAMINE--FRUCTOSE-6-PHOSPHATE TRANSAMINASE (ISOMERIZING)"/>
    <property type="match status" value="1"/>
</dbReference>
<dbReference type="Pfam" id="PF00885">
    <property type="entry name" value="DMRL_synthase"/>
    <property type="match status" value="2"/>
</dbReference>
<evidence type="ECO:0000256" key="3">
    <source>
        <dbReference type="ARBA" id="ARBA00004775"/>
    </source>
</evidence>
<dbReference type="InterPro" id="IPR029055">
    <property type="entry name" value="Ntn_hydrolases_N"/>
</dbReference>
<comment type="pathway">
    <text evidence="3">Nucleotide-sugar biosynthesis; UDP-N-acetyl-alpha-D-glucosamine biosynthesis; alpha-D-glucosamine 6-phosphate from D-fructose 6-phosphate: step 1/1.</text>
</comment>
<evidence type="ECO:0000256" key="10">
    <source>
        <dbReference type="ARBA" id="ARBA00022679"/>
    </source>
</evidence>
<dbReference type="GO" id="GO:0006002">
    <property type="term" value="P:fructose 6-phosphate metabolic process"/>
    <property type="evidence" value="ECO:0007669"/>
    <property type="project" value="TreeGrafter"/>
</dbReference>
<dbReference type="OrthoDB" id="15235at2759"/>
<dbReference type="CDD" id="cd09209">
    <property type="entry name" value="Lumazine_synthase-I"/>
    <property type="match status" value="1"/>
</dbReference>
<dbReference type="GO" id="GO:0009349">
    <property type="term" value="C:riboflavin synthase complex"/>
    <property type="evidence" value="ECO:0007669"/>
    <property type="project" value="InterPro"/>
</dbReference>
<dbReference type="FunFam" id="3.40.50.10490:FF:000001">
    <property type="entry name" value="Glutamine--fructose-6-phosphate aminotransferase [isomerizing]"/>
    <property type="match status" value="1"/>
</dbReference>
<dbReference type="GO" id="GO:0006487">
    <property type="term" value="P:protein N-linked glycosylation"/>
    <property type="evidence" value="ECO:0007669"/>
    <property type="project" value="TreeGrafter"/>
</dbReference>
<dbReference type="Gene3D" id="3.40.50.10490">
    <property type="entry name" value="Glucose-6-phosphate isomerase like protein, domain 1"/>
    <property type="match status" value="2"/>
</dbReference>
<dbReference type="EC" id="2.5.1.78" evidence="6"/>
<evidence type="ECO:0000256" key="1">
    <source>
        <dbReference type="ARBA" id="ARBA00001031"/>
    </source>
</evidence>
<dbReference type="InterPro" id="IPR017932">
    <property type="entry name" value="GATase_2_dom"/>
</dbReference>
<dbReference type="CDD" id="cd05008">
    <property type="entry name" value="SIS_GlmS_GlmD_1"/>
    <property type="match status" value="1"/>
</dbReference>
<dbReference type="SUPFAM" id="SSF56235">
    <property type="entry name" value="N-terminal nucleophile aminohydrolases (Ntn hydrolases)"/>
    <property type="match status" value="1"/>
</dbReference>
<gene>
    <name evidence="18" type="ORF">TRUGW13939_09774</name>
</gene>
<evidence type="ECO:0000256" key="2">
    <source>
        <dbReference type="ARBA" id="ARBA00003267"/>
    </source>
</evidence>
<dbReference type="NCBIfam" id="NF001484">
    <property type="entry name" value="PRK00331.1"/>
    <property type="match status" value="1"/>
</dbReference>
<evidence type="ECO:0000256" key="11">
    <source>
        <dbReference type="ARBA" id="ARBA00022737"/>
    </source>
</evidence>
<keyword evidence="10" id="KW-0808">Transferase</keyword>
<dbReference type="CDD" id="cd00714">
    <property type="entry name" value="GFAT"/>
    <property type="match status" value="1"/>
</dbReference>
<dbReference type="UniPathway" id="UPA00275">
    <property type="reaction ID" value="UER00404"/>
</dbReference>
<dbReference type="KEGG" id="trg:TRUGW13939_09774"/>
<feature type="non-terminal residue" evidence="18">
    <location>
        <position position="1"/>
    </location>
</feature>
<evidence type="ECO:0000259" key="16">
    <source>
        <dbReference type="PROSITE" id="PS51278"/>
    </source>
</evidence>
<dbReference type="GO" id="GO:0000906">
    <property type="term" value="F:6,7-dimethyl-8-ribityllumazine synthase activity"/>
    <property type="evidence" value="ECO:0007669"/>
    <property type="project" value="UniProtKB-EC"/>
</dbReference>
<proteinExistence type="inferred from homology"/>
<dbReference type="InterPro" id="IPR046348">
    <property type="entry name" value="SIS_dom_sf"/>
</dbReference>
<dbReference type="GO" id="GO:0009231">
    <property type="term" value="P:riboflavin biosynthetic process"/>
    <property type="evidence" value="ECO:0007669"/>
    <property type="project" value="UniProtKB-UniPathway"/>
</dbReference>
<dbReference type="InterPro" id="IPR035466">
    <property type="entry name" value="GlmS/AgaS_SIS"/>
</dbReference>
<comment type="catalytic activity">
    <reaction evidence="15">
        <text>(2S)-2-hydroxy-3-oxobutyl phosphate + 5-amino-6-(D-ribitylamino)uracil = 6,7-dimethyl-8-(1-D-ribityl)lumazine + phosphate + 2 H2O + H(+)</text>
        <dbReference type="Rhea" id="RHEA:26152"/>
        <dbReference type="ChEBI" id="CHEBI:15377"/>
        <dbReference type="ChEBI" id="CHEBI:15378"/>
        <dbReference type="ChEBI" id="CHEBI:15934"/>
        <dbReference type="ChEBI" id="CHEBI:43474"/>
        <dbReference type="ChEBI" id="CHEBI:58201"/>
        <dbReference type="ChEBI" id="CHEBI:58830"/>
        <dbReference type="EC" id="2.5.1.78"/>
    </reaction>
</comment>
<accession>A0A7H8RDI0</accession>
<evidence type="ECO:0000313" key="18">
    <source>
        <dbReference type="EMBL" id="QKX62613.1"/>
    </source>
</evidence>
<comment type="similarity">
    <text evidence="5">Belongs to the DMRL synthase family.</text>
</comment>
<evidence type="ECO:0000256" key="4">
    <source>
        <dbReference type="ARBA" id="ARBA00004917"/>
    </source>
</evidence>
<protein>
    <recommendedName>
        <fullName evidence="14">D-fructose-6-phosphate amidotransferase</fullName>
        <ecNumber evidence="6">2.5.1.78</ecNumber>
        <ecNumber evidence="7">2.6.1.16</ecNumber>
    </recommendedName>
    <alternativeName>
        <fullName evidence="13">Hexosephosphate aminotransferase</fullName>
    </alternativeName>
</protein>
<dbReference type="PROSITE" id="PS51278">
    <property type="entry name" value="GATASE_TYPE_2"/>
    <property type="match status" value="1"/>
</dbReference>
<reference evidence="19" key="1">
    <citation type="submission" date="2020-06" db="EMBL/GenBank/DDBJ databases">
        <title>A chromosome-scale genome assembly of Talaromyces rugulosus W13939.</title>
        <authorList>
            <person name="Wang B."/>
            <person name="Guo L."/>
            <person name="Ye K."/>
            <person name="Wang L."/>
        </authorList>
    </citation>
    <scope>NUCLEOTIDE SEQUENCE [LARGE SCALE GENOMIC DNA]</scope>
    <source>
        <strain evidence="19">W13939</strain>
    </source>
</reference>
<dbReference type="InterPro" id="IPR036467">
    <property type="entry name" value="LS/RS_sf"/>
</dbReference>
<evidence type="ECO:0000256" key="8">
    <source>
        <dbReference type="ARBA" id="ARBA00022576"/>
    </source>
</evidence>
<evidence type="ECO:0000256" key="9">
    <source>
        <dbReference type="ARBA" id="ARBA00022619"/>
    </source>
</evidence>
<dbReference type="InterPro" id="IPR047084">
    <property type="entry name" value="GFAT_N"/>
</dbReference>
<dbReference type="RefSeq" id="XP_035348787.1">
    <property type="nucleotide sequence ID" value="XM_035492894.1"/>
</dbReference>
<dbReference type="NCBIfam" id="TIGR00114">
    <property type="entry name" value="lumazine-synth"/>
    <property type="match status" value="1"/>
</dbReference>
<dbReference type="GO" id="GO:0097367">
    <property type="term" value="F:carbohydrate derivative binding"/>
    <property type="evidence" value="ECO:0007669"/>
    <property type="project" value="InterPro"/>
</dbReference>
<dbReference type="HAMAP" id="MF_00178">
    <property type="entry name" value="Lumazine_synth"/>
    <property type="match status" value="1"/>
</dbReference>
<evidence type="ECO:0000256" key="7">
    <source>
        <dbReference type="ARBA" id="ARBA00012916"/>
    </source>
</evidence>
<feature type="domain" description="Glutamine amidotransferase type-2" evidence="16">
    <location>
        <begin position="112"/>
        <end position="409"/>
    </location>
</feature>
<feature type="domain" description="SIS" evidence="17">
    <location>
        <begin position="481"/>
        <end position="620"/>
    </location>
</feature>
<dbReference type="InterPro" id="IPR002180">
    <property type="entry name" value="LS/RS"/>
</dbReference>
<dbReference type="PROSITE" id="PS51464">
    <property type="entry name" value="SIS"/>
    <property type="match status" value="2"/>
</dbReference>
<keyword evidence="9" id="KW-0686">Riboflavin biosynthesis</keyword>
<evidence type="ECO:0000256" key="6">
    <source>
        <dbReference type="ARBA" id="ARBA00012664"/>
    </source>
</evidence>
<name>A0A7H8RDI0_TALRU</name>
<dbReference type="Pfam" id="PF01380">
    <property type="entry name" value="SIS"/>
    <property type="match status" value="2"/>
</dbReference>
<evidence type="ECO:0000256" key="14">
    <source>
        <dbReference type="ARBA" id="ARBA00033302"/>
    </source>
</evidence>
<dbReference type="EMBL" id="CP055902">
    <property type="protein sequence ID" value="QKX62613.1"/>
    <property type="molecule type" value="Genomic_DNA"/>
</dbReference>
<comment type="pathway">
    <text evidence="4">Cofactor biosynthesis; riboflavin biosynthesis; riboflavin from 2-hydroxy-3-oxobutyl phosphate and 5-amino-6-(D-ribitylamino)uracil: step 1/2.</text>
</comment>
<dbReference type="AlphaFoldDB" id="A0A7H8RDI0"/>
<keyword evidence="12" id="KW-0315">Glutamine amidotransferase</keyword>
<dbReference type="FunFam" id="3.40.50.10490:FF:000002">
    <property type="entry name" value="Glutamine--fructose-6-phosphate aminotransferase [isomerizing]"/>
    <property type="match status" value="1"/>
</dbReference>
<dbReference type="SUPFAM" id="SSF53697">
    <property type="entry name" value="SIS domain"/>
    <property type="match status" value="1"/>
</dbReference>
<dbReference type="Proteomes" id="UP000509510">
    <property type="component" value="Chromosome V"/>
</dbReference>
<dbReference type="Gene3D" id="3.40.50.960">
    <property type="entry name" value="Lumazine/riboflavin synthase"/>
    <property type="match status" value="1"/>
</dbReference>
<dbReference type="GO" id="GO:0006048">
    <property type="term" value="P:UDP-N-acetylglucosamine biosynthetic process"/>
    <property type="evidence" value="ECO:0007669"/>
    <property type="project" value="UniProtKB-UniPathway"/>
</dbReference>
<sequence length="1011" mass="110894">GSPHLYFAFQNPTLVFCFSSYQLAAVLVRFLHPSLCCCACSVLLYRRLYPSLPRPPRLGLDIFSRAPVLLLKPRSLSDSLARLDYSLQTCGALLRLPIDACACITDSQSLHSGIFGYINYLVEKDRKHIINTLVNGLSRLEYRGYDSAGFAIDGDKKNEVFAFKEVGKVAKLKALIGESSVDLEKTFDSHAGIAHTRWATHGTPSRLNCHPHRSDPKWEFAVVHNGIITNYKELKALLETKGFRFETETDTECIAKLAKYLYDQHPDIDFTVLAKAVIKELEGAFGLLMKSVHYPHEVIAARKGSPLVIGVRTSKKMKVDFVDVEYSEEGALPAEQASQNVAIKNSAASLLAPPDKSLLHRSQSRAFLSDDGIPQPAEFFLSSDPSSIVEHTKKVLYLEDDDIAHIHEGQLNIHRLTKDDGTSNVRAIQTIELELQEIMKGKFDHFMQKEIFEQPESVVNTMRGRLDAENKMVTLGGLRQYISTIRRCRRIIFIACGTSYHSCMAVRGVFEELTEIPIAVELASDFLDRQAPVFRDDTCVFVSQSGETADSLVALRYCLERGALTVGVVNVVGSSISLLTHCGVHINAGPEIGVASTKAYTSQFVAMVMFALSLSEDRASKQKRREEIMEGLGKISDQFREILKLNDPIKEMCAKFFKNQKSLLLLGRGSQYSTALEGALKIKEISYLHCEAVMSGELKHGVLALVDEDLPIIMILTRDNIFAKSLNAYQQVIARGGRPIVICNTDDEEFPPSQTERIEIPKTVDCLQGLLNVIPLQLIAYWLAVAEGLNVDFPPQSETMASLKGPGERETYDGAGLRVAIVHARWNTVIIDALVAGARKSLAAAGVAEQNIVVESVPGSYELPFAVQRLYSASHVQAAANSATGDISATDLLSSSTTDLTQAAATTPTTPQSSAASQAPFDAIIAIGVLIKGETMHFEYIADATSHGLMRVQLETGVPVVFGLLTLLTEEQGLERAGLGSGKKHNHGEDWGSAAVELAVKRKAWAEGKIA</sequence>
<dbReference type="InterPro" id="IPR034964">
    <property type="entry name" value="LS"/>
</dbReference>
<dbReference type="GO" id="GO:0006031">
    <property type="term" value="P:chitin biosynthetic process"/>
    <property type="evidence" value="ECO:0007669"/>
    <property type="project" value="UniProtKB-ARBA"/>
</dbReference>
<dbReference type="InterPro" id="IPR035490">
    <property type="entry name" value="GlmS/FrlB_SIS"/>
</dbReference>
<keyword evidence="8" id="KW-0032">Aminotransferase</keyword>
<dbReference type="Pfam" id="PF13522">
    <property type="entry name" value="GATase_6"/>
    <property type="match status" value="1"/>
</dbReference>
<dbReference type="EC" id="2.6.1.16" evidence="7"/>
<dbReference type="SUPFAM" id="SSF52121">
    <property type="entry name" value="Lumazine synthase"/>
    <property type="match status" value="1"/>
</dbReference>
<dbReference type="Gene3D" id="3.60.20.10">
    <property type="entry name" value="Glutamine Phosphoribosylpyrophosphate, subunit 1, domain 1"/>
    <property type="match status" value="1"/>
</dbReference>
<evidence type="ECO:0000256" key="13">
    <source>
        <dbReference type="ARBA" id="ARBA00029805"/>
    </source>
</evidence>
<dbReference type="GeneID" id="55997257"/>
<evidence type="ECO:0000259" key="17">
    <source>
        <dbReference type="PROSITE" id="PS51464"/>
    </source>
</evidence>
<evidence type="ECO:0000256" key="5">
    <source>
        <dbReference type="ARBA" id="ARBA00007424"/>
    </source>
</evidence>
<dbReference type="GO" id="GO:0004360">
    <property type="term" value="F:glutamine-fructose-6-phosphate transaminase (isomerizing) activity"/>
    <property type="evidence" value="ECO:0007669"/>
    <property type="project" value="UniProtKB-EC"/>
</dbReference>
<evidence type="ECO:0000256" key="15">
    <source>
        <dbReference type="ARBA" id="ARBA00048785"/>
    </source>
</evidence>
<dbReference type="CDD" id="cd05009">
    <property type="entry name" value="SIS_GlmS_GlmD_2"/>
    <property type="match status" value="1"/>
</dbReference>
<evidence type="ECO:0000256" key="12">
    <source>
        <dbReference type="ARBA" id="ARBA00022962"/>
    </source>
</evidence>
<dbReference type="InterPro" id="IPR001347">
    <property type="entry name" value="SIS_dom"/>
</dbReference>
<evidence type="ECO:0000313" key="19">
    <source>
        <dbReference type="Proteomes" id="UP000509510"/>
    </source>
</evidence>
<keyword evidence="19" id="KW-1185">Reference proteome</keyword>
<dbReference type="UniPathway" id="UPA00113">
    <property type="reaction ID" value="UER00528"/>
</dbReference>
<dbReference type="FunFam" id="3.40.50.960:FF:000005">
    <property type="entry name" value="6,7-dimethyl-8-ribityllumazine synthase"/>
    <property type="match status" value="1"/>
</dbReference>
<comment type="catalytic activity">
    <reaction evidence="1">
        <text>D-fructose 6-phosphate + L-glutamine = D-glucosamine 6-phosphate + L-glutamate</text>
        <dbReference type="Rhea" id="RHEA:13237"/>
        <dbReference type="ChEBI" id="CHEBI:29985"/>
        <dbReference type="ChEBI" id="CHEBI:58359"/>
        <dbReference type="ChEBI" id="CHEBI:58725"/>
        <dbReference type="ChEBI" id="CHEBI:61527"/>
        <dbReference type="EC" id="2.6.1.16"/>
    </reaction>
</comment>
<organism evidence="18 19">
    <name type="scientific">Talaromyces rugulosus</name>
    <name type="common">Penicillium rugulosum</name>
    <dbReference type="NCBI Taxonomy" id="121627"/>
    <lineage>
        <taxon>Eukaryota</taxon>
        <taxon>Fungi</taxon>
        <taxon>Dikarya</taxon>
        <taxon>Ascomycota</taxon>
        <taxon>Pezizomycotina</taxon>
        <taxon>Eurotiomycetes</taxon>
        <taxon>Eurotiomycetidae</taxon>
        <taxon>Eurotiales</taxon>
        <taxon>Trichocomaceae</taxon>
        <taxon>Talaromyces</taxon>
        <taxon>Talaromyces sect. Islandici</taxon>
    </lineage>
</organism>